<dbReference type="GO" id="GO:0046872">
    <property type="term" value="F:metal ion binding"/>
    <property type="evidence" value="ECO:0007669"/>
    <property type="project" value="UniProtKB-KW"/>
</dbReference>
<keyword evidence="1" id="KW-0479">Metal-binding</keyword>
<dbReference type="AlphaFoldDB" id="A0A2S6CNA8"/>
<protein>
    <recommendedName>
        <fullName evidence="2">HMA domain-containing protein</fullName>
    </recommendedName>
</protein>
<evidence type="ECO:0000313" key="3">
    <source>
        <dbReference type="EMBL" id="PPJ61225.1"/>
    </source>
</evidence>
<organism evidence="3 4">
    <name type="scientific">Cercospora berteroae</name>
    <dbReference type="NCBI Taxonomy" id="357750"/>
    <lineage>
        <taxon>Eukaryota</taxon>
        <taxon>Fungi</taxon>
        <taxon>Dikarya</taxon>
        <taxon>Ascomycota</taxon>
        <taxon>Pezizomycotina</taxon>
        <taxon>Dothideomycetes</taxon>
        <taxon>Dothideomycetidae</taxon>
        <taxon>Mycosphaerellales</taxon>
        <taxon>Mycosphaerellaceae</taxon>
        <taxon>Cercospora</taxon>
    </lineage>
</organism>
<evidence type="ECO:0000256" key="1">
    <source>
        <dbReference type="ARBA" id="ARBA00022723"/>
    </source>
</evidence>
<dbReference type="InterPro" id="IPR006121">
    <property type="entry name" value="HMA_dom"/>
</dbReference>
<dbReference type="InterPro" id="IPR036163">
    <property type="entry name" value="HMA_dom_sf"/>
</dbReference>
<dbReference type="PROSITE" id="PS50846">
    <property type="entry name" value="HMA_2"/>
    <property type="match status" value="1"/>
</dbReference>
<dbReference type="CDD" id="cd00371">
    <property type="entry name" value="HMA"/>
    <property type="match status" value="1"/>
</dbReference>
<dbReference type="STRING" id="357750.A0A2S6CNA8"/>
<keyword evidence="4" id="KW-1185">Reference proteome</keyword>
<dbReference type="Proteomes" id="UP000237631">
    <property type="component" value="Unassembled WGS sequence"/>
</dbReference>
<sequence>MDGLKPAPMIKCVSIINHVVTVEHSSKILVTTISDTLSSNGYDVFDIILDPASNELTHKPSPQGLSLAQAVRRWDPESKGEMYDNTRLTHLANCQMCAAHQDSVKWKNSSLSVVVSSSEDAPEVFSALIPIDGMTCSACISTVTNALQAIPAVQRADVSLVSRSATVLFKSNEAETTMGELLDALEDAGYDVQLVELKGIERRGVKHVATNIEDAAVRTVVLEIYGRHCPNVQSVFSRRFQDLEQMSRRLQLSRNLS</sequence>
<evidence type="ECO:0000259" key="2">
    <source>
        <dbReference type="PROSITE" id="PS50846"/>
    </source>
</evidence>
<comment type="caution">
    <text evidence="3">The sequence shown here is derived from an EMBL/GenBank/DDBJ whole genome shotgun (WGS) entry which is preliminary data.</text>
</comment>
<dbReference type="PANTHER" id="PTHR46594:SF4">
    <property type="entry name" value="P-TYPE CATION-TRANSPORTING ATPASE"/>
    <property type="match status" value="1"/>
</dbReference>
<dbReference type="OrthoDB" id="432719at2759"/>
<accession>A0A2S6CNA8</accession>
<reference evidence="4" key="1">
    <citation type="journal article" date="2017" name="bioRxiv">
        <title>Conservation of a gene cluster reveals novel cercosporin biosynthetic mechanisms and extends production to the genus Colletotrichum.</title>
        <authorList>
            <person name="de Jonge R."/>
            <person name="Ebert M.K."/>
            <person name="Huitt-Roehl C.R."/>
            <person name="Pal P."/>
            <person name="Suttle J.C."/>
            <person name="Spanner R.E."/>
            <person name="Neubauer J.D."/>
            <person name="Jurick W.M.II."/>
            <person name="Stott K.A."/>
            <person name="Secor G.A."/>
            <person name="Thomma B.P.H.J."/>
            <person name="Van de Peer Y."/>
            <person name="Townsend C.A."/>
            <person name="Bolton M.D."/>
        </authorList>
    </citation>
    <scope>NUCLEOTIDE SEQUENCE [LARGE SCALE GENOMIC DNA]</scope>
    <source>
        <strain evidence="4">CBS538.71</strain>
    </source>
</reference>
<evidence type="ECO:0000313" key="4">
    <source>
        <dbReference type="Proteomes" id="UP000237631"/>
    </source>
</evidence>
<dbReference type="SUPFAM" id="SSF55008">
    <property type="entry name" value="HMA, heavy metal-associated domain"/>
    <property type="match status" value="1"/>
</dbReference>
<proteinExistence type="predicted"/>
<feature type="domain" description="HMA" evidence="2">
    <location>
        <begin position="125"/>
        <end position="193"/>
    </location>
</feature>
<name>A0A2S6CNA8_9PEZI</name>
<dbReference type="Pfam" id="PF00403">
    <property type="entry name" value="HMA"/>
    <property type="match status" value="1"/>
</dbReference>
<dbReference type="PANTHER" id="PTHR46594">
    <property type="entry name" value="P-TYPE CATION-TRANSPORTING ATPASE"/>
    <property type="match status" value="1"/>
</dbReference>
<dbReference type="EMBL" id="PNEN01000099">
    <property type="protein sequence ID" value="PPJ61225.1"/>
    <property type="molecule type" value="Genomic_DNA"/>
</dbReference>
<dbReference type="InterPro" id="IPR017969">
    <property type="entry name" value="Heavy-metal-associated_CS"/>
</dbReference>
<dbReference type="PROSITE" id="PS01047">
    <property type="entry name" value="HMA_1"/>
    <property type="match status" value="1"/>
</dbReference>
<dbReference type="Gene3D" id="3.30.70.100">
    <property type="match status" value="1"/>
</dbReference>
<gene>
    <name evidence="3" type="ORF">CBER1_06695</name>
</gene>